<feature type="site" description="Interaction with DNA" evidence="12">
    <location>
        <position position="191"/>
    </location>
</feature>
<keyword evidence="6" id="KW-0862">Zinc</keyword>
<dbReference type="InterPro" id="IPR013824">
    <property type="entry name" value="Topo_IA_cen_sub1"/>
</dbReference>
<evidence type="ECO:0000256" key="13">
    <source>
        <dbReference type="SAM" id="MobiDB-lite"/>
    </source>
</evidence>
<keyword evidence="5" id="KW-0863">Zinc-finger</keyword>
<dbReference type="InterPro" id="IPR000380">
    <property type="entry name" value="Topo_IA"/>
</dbReference>
<dbReference type="PROSITE" id="PS50880">
    <property type="entry name" value="TOPRIM"/>
    <property type="match status" value="1"/>
</dbReference>
<dbReference type="InterPro" id="IPR013498">
    <property type="entry name" value="Topo_IA_Znf"/>
</dbReference>
<evidence type="ECO:0000256" key="2">
    <source>
        <dbReference type="ARBA" id="ARBA00009446"/>
    </source>
</evidence>
<dbReference type="NCBIfam" id="TIGR01051">
    <property type="entry name" value="topA_bact"/>
    <property type="match status" value="1"/>
</dbReference>
<protein>
    <recommendedName>
        <fullName evidence="12">DNA topoisomerase 1</fullName>
        <ecNumber evidence="12">5.6.2.1</ecNumber>
    </recommendedName>
    <alternativeName>
        <fullName evidence="12">DNA topoisomerase I</fullName>
    </alternativeName>
</protein>
<evidence type="ECO:0000256" key="11">
    <source>
        <dbReference type="ARBA" id="ARBA00053060"/>
    </source>
</evidence>
<dbReference type="InterPro" id="IPR023405">
    <property type="entry name" value="Topo_IA_core_domain"/>
</dbReference>
<evidence type="ECO:0000259" key="14">
    <source>
        <dbReference type="PROSITE" id="PS50880"/>
    </source>
</evidence>
<comment type="catalytic activity">
    <reaction evidence="1 12">
        <text>ATP-independent breakage of single-stranded DNA, followed by passage and rejoining.</text>
        <dbReference type="EC" id="5.6.2.1"/>
    </reaction>
</comment>
<dbReference type="SMART" id="SM00436">
    <property type="entry name" value="TOP1Bc"/>
    <property type="match status" value="1"/>
</dbReference>
<dbReference type="InterPro" id="IPR013826">
    <property type="entry name" value="Topo_IA_cen_sub3"/>
</dbReference>
<dbReference type="InterPro" id="IPR049330">
    <property type="entry name" value="TOP1_Znf"/>
</dbReference>
<dbReference type="InterPro" id="IPR013263">
    <property type="entry name" value="TopoI_Znr_bac"/>
</dbReference>
<dbReference type="Pfam" id="PF08272">
    <property type="entry name" value="Zn_Ribbon_Topo"/>
    <property type="match status" value="2"/>
</dbReference>
<dbReference type="InterPro" id="IPR006171">
    <property type="entry name" value="TOPRIM_dom"/>
</dbReference>
<evidence type="ECO:0000256" key="8">
    <source>
        <dbReference type="ARBA" id="ARBA00023029"/>
    </source>
</evidence>
<evidence type="ECO:0000256" key="3">
    <source>
        <dbReference type="ARBA" id="ARBA00022723"/>
    </source>
</evidence>
<dbReference type="InterPro" id="IPR034149">
    <property type="entry name" value="TOPRIM_TopoI"/>
</dbReference>
<dbReference type="Gene3D" id="1.10.290.10">
    <property type="entry name" value="Topoisomerase I, domain 4"/>
    <property type="match status" value="1"/>
</dbReference>
<feature type="region of interest" description="Interaction with DNA" evidence="12">
    <location>
        <begin position="199"/>
        <end position="204"/>
    </location>
</feature>
<organism evidence="16 17">
    <name type="scientific">Vibrio sagamiensis NBRC 104589</name>
    <dbReference type="NCBI Taxonomy" id="1219064"/>
    <lineage>
        <taxon>Bacteria</taxon>
        <taxon>Pseudomonadati</taxon>
        <taxon>Pseudomonadota</taxon>
        <taxon>Gammaproteobacteria</taxon>
        <taxon>Vibrionales</taxon>
        <taxon>Vibrionaceae</taxon>
        <taxon>Vibrio</taxon>
    </lineage>
</organism>
<feature type="domain" description="Toprim" evidence="14">
    <location>
        <begin position="3"/>
        <end position="149"/>
    </location>
</feature>
<dbReference type="PANTHER" id="PTHR42785:SF1">
    <property type="entry name" value="DNA TOPOISOMERASE"/>
    <property type="match status" value="1"/>
</dbReference>
<dbReference type="GO" id="GO:0006265">
    <property type="term" value="P:DNA topological change"/>
    <property type="evidence" value="ECO:0007669"/>
    <property type="project" value="UniProtKB-UniRule"/>
</dbReference>
<dbReference type="Gene3D" id="2.70.20.10">
    <property type="entry name" value="Topoisomerase I, domain 3"/>
    <property type="match status" value="1"/>
</dbReference>
<feature type="site" description="Interaction with DNA" evidence="12">
    <location>
        <position position="513"/>
    </location>
</feature>
<dbReference type="GO" id="GO:0005694">
    <property type="term" value="C:chromosome"/>
    <property type="evidence" value="ECO:0007669"/>
    <property type="project" value="InterPro"/>
</dbReference>
<dbReference type="PROSITE" id="PS00396">
    <property type="entry name" value="TOPO_IA_1"/>
    <property type="match status" value="1"/>
</dbReference>
<evidence type="ECO:0000256" key="12">
    <source>
        <dbReference type="HAMAP-Rule" id="MF_00952"/>
    </source>
</evidence>
<feature type="domain" description="Topo IA-type catalytic" evidence="15">
    <location>
        <begin position="165"/>
        <end position="581"/>
    </location>
</feature>
<proteinExistence type="inferred from homology"/>
<dbReference type="SUPFAM" id="SSF57783">
    <property type="entry name" value="Zinc beta-ribbon"/>
    <property type="match status" value="3"/>
</dbReference>
<dbReference type="FunFam" id="3.30.65.10:FF:000002">
    <property type="entry name" value="DNA topoisomerase 1"/>
    <property type="match status" value="1"/>
</dbReference>
<evidence type="ECO:0000256" key="6">
    <source>
        <dbReference type="ARBA" id="ARBA00022833"/>
    </source>
</evidence>
<feature type="site" description="Interaction with DNA" evidence="12">
    <location>
        <position position="328"/>
    </location>
</feature>
<dbReference type="InterPro" id="IPR005733">
    <property type="entry name" value="TopoI_bac-type"/>
</dbReference>
<feature type="active site" description="O-(5'-phospho-DNA)-tyrosine intermediate" evidence="12">
    <location>
        <position position="326"/>
    </location>
</feature>
<dbReference type="InterPro" id="IPR003602">
    <property type="entry name" value="Topo_IA_DNA-bd_dom"/>
</dbReference>
<keyword evidence="4" id="KW-0677">Repeat</keyword>
<evidence type="ECO:0000256" key="7">
    <source>
        <dbReference type="ARBA" id="ARBA00022842"/>
    </source>
</evidence>
<dbReference type="InterPro" id="IPR013825">
    <property type="entry name" value="Topo_IA_cen_sub2"/>
</dbReference>
<feature type="site" description="Interaction with DNA" evidence="12">
    <location>
        <position position="179"/>
    </location>
</feature>
<dbReference type="EMBL" id="BJXJ01000007">
    <property type="protein sequence ID" value="GEM74917.1"/>
    <property type="molecule type" value="Genomic_DNA"/>
</dbReference>
<dbReference type="FunFam" id="1.10.290.10:FF:000002">
    <property type="entry name" value="DNA topoisomerase 1"/>
    <property type="match status" value="1"/>
</dbReference>
<dbReference type="Gene3D" id="3.30.65.10">
    <property type="entry name" value="Bacterial Topoisomerase I, domain 1"/>
    <property type="match status" value="3"/>
</dbReference>
<keyword evidence="9 12" id="KW-0238">DNA-binding</keyword>
<dbReference type="Gene3D" id="2.20.25.10">
    <property type="match status" value="1"/>
</dbReference>
<sequence length="876" mass="98145">MGKSLVIVESPAKAKTINKYLGKDFIVKSSVGHVRDLPTAGQSTGEKKSAAISTKGMSPEEKARVKKEKDRKALIKKMGINPYDDWTANYQILPGKEKVVNELQKLAQDADFVYLATDLDREGEAIAWHLREIIGGDEERYKRVVFNEITKNAIQQAFQTPGELNMDGVNAQQARRFMDRVVGFMVSPLLWKKVARGLSAGRVQSVAVKLLVEREREINAFIPEEFWDIHANTHTKDNTPFKLLVAQKDGVAFKPVNETETQSAMAVLEKASYEVCKREDRPTKSKPSAPYITSTLQQAASTRLGYGVKKTMMLAQRLYEAGYITYMRTDSTNLSAEAVDAVRSYIDSEFGNKYLPTSPITYGSKEGAQEAHEAIRPSSVEVLASDLQGVDADAHKLYSLIWNQFVACQMTPAEYDSTTISVKANAYTLKAKGRILKFDGWTRVQRPMGKNEDTILPSVQVGEMLDLAGLEPKQHFTKPPARFTEAALVKELEKRGIGRPSTYASIISTIQDRGYVKVDQRRFYAEKMGEIVSDRLDDSFNDLMNYDFTARMEQKLDQIAEGEVNWKSVLDNFFTDFTGDLEKAEQDEAEGGMKLNHIVMTDIECPTCQRPMGIRTASTGVFLGCSGYALPPKERCKTTINLGDEEGIINVLEEDVETAALRAKKRCPICETAMDPYLIDDKRKMHVCGNNPNCEGYLVEFGEFKVKGYDGPVVECDKCGSDMVLKNGRFGKYMDCTSETCKNTRKILKNGEVAPPKEDPVHFPELPCENSDAYFVLRDGASGLFMAASNFPKSRETRAPLVAELAQYEERLPEKFKYLATAPSADPDGRPTVVRFSRKTKENYVRTEENGKPSGWTALYVDGRWEVTDKRKKVKS</sequence>
<comment type="function">
    <text evidence="11 12">Releases the supercoiling and torsional tension of DNA, which is introduced during the DNA replication and transcription, by transiently cleaving and rejoining one strand of the DNA duplex. Introduces a single-strand break via transesterification at a target site in duplex DNA. The scissile phosphodiester is attacked by the catalytic tyrosine of the enzyme, resulting in the formation of a DNA-(5'-phosphotyrosyl)-enzyme intermediate and the expulsion of a 3'-OH DNA strand. The free DNA strand then undergoes passage around the unbroken strand, thus removing DNA supercoils. Finally, in the religation step, the DNA 3'-OH attacks the covalent intermediate to expel the active-site tyrosine and restore the DNA phosphodiester backbone.</text>
</comment>
<dbReference type="SMART" id="SM00437">
    <property type="entry name" value="TOP1Ac"/>
    <property type="match status" value="1"/>
</dbReference>
<evidence type="ECO:0000256" key="5">
    <source>
        <dbReference type="ARBA" id="ARBA00022771"/>
    </source>
</evidence>
<evidence type="ECO:0000256" key="1">
    <source>
        <dbReference type="ARBA" id="ARBA00000213"/>
    </source>
</evidence>
<dbReference type="GO" id="GO:0003677">
    <property type="term" value="F:DNA binding"/>
    <property type="evidence" value="ECO:0007669"/>
    <property type="project" value="UniProtKB-KW"/>
</dbReference>
<evidence type="ECO:0000256" key="4">
    <source>
        <dbReference type="ARBA" id="ARBA00022737"/>
    </source>
</evidence>
<evidence type="ECO:0000256" key="9">
    <source>
        <dbReference type="ARBA" id="ARBA00023125"/>
    </source>
</evidence>
<dbReference type="Pfam" id="PF01751">
    <property type="entry name" value="Toprim"/>
    <property type="match status" value="1"/>
</dbReference>
<dbReference type="Pfam" id="PF01396">
    <property type="entry name" value="Zn_ribbon_Top1"/>
    <property type="match status" value="2"/>
</dbReference>
<comment type="subunit">
    <text evidence="12">Monomer.</text>
</comment>
<dbReference type="HAMAP" id="MF_00952">
    <property type="entry name" value="Topoisom_1_prok"/>
    <property type="match status" value="1"/>
</dbReference>
<dbReference type="Gene3D" id="3.40.50.140">
    <property type="match status" value="1"/>
</dbReference>
<dbReference type="GO" id="GO:0008270">
    <property type="term" value="F:zinc ion binding"/>
    <property type="evidence" value="ECO:0007669"/>
    <property type="project" value="UniProtKB-KW"/>
</dbReference>
<dbReference type="InterPro" id="IPR028612">
    <property type="entry name" value="Topoisom_1_IA"/>
</dbReference>
<dbReference type="CDD" id="cd03363">
    <property type="entry name" value="TOPRIM_TopoIA_TopoI"/>
    <property type="match status" value="1"/>
</dbReference>
<dbReference type="InterPro" id="IPR003601">
    <property type="entry name" value="Topo_IA_2"/>
</dbReference>
<feature type="site" description="Interaction with DNA" evidence="12">
    <location>
        <position position="176"/>
    </location>
</feature>
<evidence type="ECO:0000313" key="17">
    <source>
        <dbReference type="Proteomes" id="UP000321922"/>
    </source>
</evidence>
<keyword evidence="8 12" id="KW-0799">Topoisomerase</keyword>
<comment type="caution">
    <text evidence="12">Lacks conserved residue(s) required for the propagation of feature annotation.</text>
</comment>
<keyword evidence="10 12" id="KW-0413">Isomerase</keyword>
<dbReference type="GO" id="GO:0003917">
    <property type="term" value="F:DNA topoisomerase type I (single strand cut, ATP-independent) activity"/>
    <property type="evidence" value="ECO:0007669"/>
    <property type="project" value="UniProtKB-UniRule"/>
</dbReference>
<dbReference type="PRINTS" id="PR00417">
    <property type="entry name" value="PRTPISMRASEI"/>
</dbReference>
<comment type="similarity">
    <text evidence="2 12">Belongs to the type IA topoisomerase family.</text>
</comment>
<evidence type="ECO:0000256" key="10">
    <source>
        <dbReference type="ARBA" id="ARBA00023235"/>
    </source>
</evidence>
<dbReference type="OrthoDB" id="9804262at2"/>
<evidence type="ECO:0000313" key="16">
    <source>
        <dbReference type="EMBL" id="GEM74917.1"/>
    </source>
</evidence>
<dbReference type="Gene3D" id="1.10.460.10">
    <property type="entry name" value="Topoisomerase I, domain 2"/>
    <property type="match status" value="1"/>
</dbReference>
<dbReference type="CDD" id="cd00186">
    <property type="entry name" value="TOP1Ac"/>
    <property type="match status" value="1"/>
</dbReference>
<name>A0A511QCK0_9VIBR</name>
<keyword evidence="7" id="KW-0460">Magnesium</keyword>
<dbReference type="PROSITE" id="PS52039">
    <property type="entry name" value="TOPO_IA_2"/>
    <property type="match status" value="1"/>
</dbReference>
<dbReference type="SUPFAM" id="SSF56712">
    <property type="entry name" value="Prokaryotic type I DNA topoisomerase"/>
    <property type="match status" value="1"/>
</dbReference>
<accession>A0A511QCK0</accession>
<gene>
    <name evidence="12 16" type="primary">topA</name>
    <name evidence="16" type="ORF">VSA01S_10290</name>
</gene>
<keyword evidence="17" id="KW-1185">Reference proteome</keyword>
<dbReference type="InterPro" id="IPR023406">
    <property type="entry name" value="Topo_IA_AS"/>
</dbReference>
<comment type="caution">
    <text evidence="16">The sequence shown here is derived from an EMBL/GenBank/DDBJ whole genome shotgun (WGS) entry which is preliminary data.</text>
</comment>
<dbReference type="InterPro" id="IPR013497">
    <property type="entry name" value="Topo_IA_cen"/>
</dbReference>
<evidence type="ECO:0000259" key="15">
    <source>
        <dbReference type="PROSITE" id="PS52039"/>
    </source>
</evidence>
<dbReference type="PANTHER" id="PTHR42785">
    <property type="entry name" value="DNA TOPOISOMERASE, TYPE IA, CORE"/>
    <property type="match status" value="1"/>
</dbReference>
<reference evidence="16 17" key="1">
    <citation type="submission" date="2019-07" db="EMBL/GenBank/DDBJ databases">
        <title>Whole genome shotgun sequence of Vibrio sagamiensis NBRC 104589.</title>
        <authorList>
            <person name="Hosoyama A."/>
            <person name="Uohara A."/>
            <person name="Ohji S."/>
            <person name="Ichikawa N."/>
        </authorList>
    </citation>
    <scope>NUCLEOTIDE SEQUENCE [LARGE SCALE GENOMIC DNA]</scope>
    <source>
        <strain evidence="16 17">NBRC 104589</strain>
    </source>
</reference>
<dbReference type="SMART" id="SM00493">
    <property type="entry name" value="TOPRIM"/>
    <property type="match status" value="1"/>
</dbReference>
<dbReference type="FunFam" id="3.40.50.140:FF:000001">
    <property type="entry name" value="DNA topoisomerase 1"/>
    <property type="match status" value="1"/>
</dbReference>
<keyword evidence="3" id="KW-0479">Metal-binding</keyword>
<feature type="site" description="Interaction with DNA" evidence="12">
    <location>
        <position position="33"/>
    </location>
</feature>
<dbReference type="AlphaFoldDB" id="A0A511QCK0"/>
<dbReference type="Pfam" id="PF21372">
    <property type="entry name" value="Zn_ribbon_bTOP1"/>
    <property type="match status" value="1"/>
</dbReference>
<dbReference type="Proteomes" id="UP000321922">
    <property type="component" value="Unassembled WGS sequence"/>
</dbReference>
<feature type="region of interest" description="Disordered" evidence="13">
    <location>
        <begin position="37"/>
        <end position="62"/>
    </location>
</feature>
<dbReference type="Pfam" id="PF01131">
    <property type="entry name" value="Topoisom_bac"/>
    <property type="match status" value="1"/>
</dbReference>
<dbReference type="RefSeq" id="WP_039980762.1">
    <property type="nucleotide sequence ID" value="NZ_BAOJ01000041.1"/>
</dbReference>
<feature type="site" description="Interaction with DNA" evidence="12">
    <location>
        <position position="175"/>
    </location>
</feature>
<dbReference type="EC" id="5.6.2.1" evidence="12"/>